<evidence type="ECO:0000313" key="2">
    <source>
        <dbReference type="EMBL" id="KYO57721.1"/>
    </source>
</evidence>
<comment type="caution">
    <text evidence="2">The sequence shown here is derived from an EMBL/GenBank/DDBJ whole genome shotgun (WGS) entry which is preliminary data.</text>
</comment>
<dbReference type="GeneID" id="97241288"/>
<dbReference type="PROSITE" id="PS51186">
    <property type="entry name" value="GNAT"/>
    <property type="match status" value="1"/>
</dbReference>
<dbReference type="Proteomes" id="UP000075787">
    <property type="component" value="Unassembled WGS sequence"/>
</dbReference>
<protein>
    <recommendedName>
        <fullName evidence="1">N-acetyltransferase domain-containing protein</fullName>
    </recommendedName>
</protein>
<dbReference type="OrthoDB" id="9787072at2"/>
<dbReference type="Gene3D" id="3.40.630.30">
    <property type="match status" value="1"/>
</dbReference>
<dbReference type="Pfam" id="PF21926">
    <property type="entry name" value="FeeM"/>
    <property type="match status" value="1"/>
</dbReference>
<evidence type="ECO:0000259" key="1">
    <source>
        <dbReference type="PROSITE" id="PS51186"/>
    </source>
</evidence>
<gene>
    <name evidence="2" type="ORF">AUP44_19040</name>
</gene>
<evidence type="ECO:0000313" key="3">
    <source>
        <dbReference type="Proteomes" id="UP000075787"/>
    </source>
</evidence>
<accession>A0A162M0H7</accession>
<dbReference type="InterPro" id="IPR016181">
    <property type="entry name" value="Acyl_CoA_acyltransferase"/>
</dbReference>
<reference evidence="2 3" key="1">
    <citation type="submission" date="2015-12" db="EMBL/GenBank/DDBJ databases">
        <title>Genome sequence of Tistrella mobilis MCCC 1A02139.</title>
        <authorList>
            <person name="Lu L."/>
            <person name="Lai Q."/>
            <person name="Shao Z."/>
            <person name="Qian P."/>
        </authorList>
    </citation>
    <scope>NUCLEOTIDE SEQUENCE [LARGE SCALE GENOMIC DNA]</scope>
    <source>
        <strain evidence="2 3">MCCC 1A02139</strain>
    </source>
</reference>
<sequence>MTLIDLPVSDAMARPAAEAPPPAPSPMAAAGLPPPHAVAVCLHAGPDRLNGRLVWDAGGGWSFVAAGGRLPEDVAGRLADPAMAVAVEPRVDRRAIRRRRLGPLRLGCLSVEAARGIVRLDAAIPASVVDQLPRPAEALPAMLDGRSLNRRRLPALVTAIGPYEAVAEVTGPAALLVPGTLMTLTVVRPWADPFRLCSRIVGVESGAETVRVLLRMADPAAIDRAAVLAACTAPGFGIQALWTHGLKPRGLMRHLRVVPAAGAADMVTARALRRDANQFYGRRPEARDPSDWADRLDGSSILFLAYLGDKPIATARLVVNGGDRSLSELQAQVPVPDTFWEGGFVEVSRLVVHPDFRGNRIRYDLFREVERLSLSMGVRFMLFDAIPRLVPMYQAVGGKPLPLTKKHPDSDETVRVMYVDMRSILGRVNRFSAVWLAGFGSTLGRHLAIEGRGPTDAILGPKRRGIGAAVIRNMGRLLARASG</sequence>
<proteinExistence type="predicted"/>
<organism evidence="2 3">
    <name type="scientific">Tistrella mobilis</name>
    <dbReference type="NCBI Taxonomy" id="171437"/>
    <lineage>
        <taxon>Bacteria</taxon>
        <taxon>Pseudomonadati</taxon>
        <taxon>Pseudomonadota</taxon>
        <taxon>Alphaproteobacteria</taxon>
        <taxon>Geminicoccales</taxon>
        <taxon>Geminicoccaceae</taxon>
        <taxon>Tistrella</taxon>
    </lineage>
</organism>
<dbReference type="RefSeq" id="WP_062761262.1">
    <property type="nucleotide sequence ID" value="NZ_CP121045.1"/>
</dbReference>
<feature type="domain" description="N-acetyltransferase" evidence="1">
    <location>
        <begin position="267"/>
        <end position="422"/>
    </location>
</feature>
<dbReference type="GO" id="GO:0016747">
    <property type="term" value="F:acyltransferase activity, transferring groups other than amino-acyl groups"/>
    <property type="evidence" value="ECO:0007669"/>
    <property type="project" value="InterPro"/>
</dbReference>
<dbReference type="EMBL" id="LPZR01000006">
    <property type="protein sequence ID" value="KYO57721.1"/>
    <property type="molecule type" value="Genomic_DNA"/>
</dbReference>
<dbReference type="SUPFAM" id="SSF55729">
    <property type="entry name" value="Acyl-CoA N-acyltransferases (Nat)"/>
    <property type="match status" value="1"/>
</dbReference>
<dbReference type="AlphaFoldDB" id="A0A162M0H7"/>
<name>A0A162M0H7_9PROT</name>
<dbReference type="InterPro" id="IPR000182">
    <property type="entry name" value="GNAT_dom"/>
</dbReference>
<dbReference type="InterPro" id="IPR054597">
    <property type="entry name" value="FeeM_cat"/>
</dbReference>